<dbReference type="HOGENOM" id="CLU_1796960_0_0_1"/>
<reference evidence="2" key="2">
    <citation type="submission" date="2015-01" db="EMBL/GenBank/DDBJ databases">
        <title>Evolutionary Origins and Diversification of the Mycorrhizal Mutualists.</title>
        <authorList>
            <consortium name="DOE Joint Genome Institute"/>
            <consortium name="Mycorrhizal Genomics Consortium"/>
            <person name="Kohler A."/>
            <person name="Kuo A."/>
            <person name="Nagy L.G."/>
            <person name="Floudas D."/>
            <person name="Copeland A."/>
            <person name="Barry K.W."/>
            <person name="Cichocki N."/>
            <person name="Veneault-Fourrey C."/>
            <person name="LaButti K."/>
            <person name="Lindquist E.A."/>
            <person name="Lipzen A."/>
            <person name="Lundell T."/>
            <person name="Morin E."/>
            <person name="Murat C."/>
            <person name="Riley R."/>
            <person name="Ohm R."/>
            <person name="Sun H."/>
            <person name="Tunlid A."/>
            <person name="Henrissat B."/>
            <person name="Grigoriev I.V."/>
            <person name="Hibbett D.S."/>
            <person name="Martin F."/>
        </authorList>
    </citation>
    <scope>NUCLEOTIDE SEQUENCE [LARGE SCALE GENOMIC DNA]</scope>
    <source>
        <strain evidence="2">F 1598</strain>
    </source>
</reference>
<organism evidence="1 2">
    <name type="scientific">Piloderma croceum (strain F 1598)</name>
    <dbReference type="NCBI Taxonomy" id="765440"/>
    <lineage>
        <taxon>Eukaryota</taxon>
        <taxon>Fungi</taxon>
        <taxon>Dikarya</taxon>
        <taxon>Basidiomycota</taxon>
        <taxon>Agaricomycotina</taxon>
        <taxon>Agaricomycetes</taxon>
        <taxon>Agaricomycetidae</taxon>
        <taxon>Atheliales</taxon>
        <taxon>Atheliaceae</taxon>
        <taxon>Piloderma</taxon>
    </lineage>
</organism>
<proteinExistence type="predicted"/>
<dbReference type="EMBL" id="KN833035">
    <property type="protein sequence ID" value="KIM76354.1"/>
    <property type="molecule type" value="Genomic_DNA"/>
</dbReference>
<dbReference type="InParanoid" id="A0A0C3F8T5"/>
<evidence type="ECO:0000313" key="2">
    <source>
        <dbReference type="Proteomes" id="UP000054166"/>
    </source>
</evidence>
<dbReference type="Proteomes" id="UP000054166">
    <property type="component" value="Unassembled WGS sequence"/>
</dbReference>
<dbReference type="AlphaFoldDB" id="A0A0C3F8T5"/>
<protein>
    <submittedName>
        <fullName evidence="1">Uncharacterized protein</fullName>
    </submittedName>
</protein>
<dbReference type="OrthoDB" id="6500128at2759"/>
<evidence type="ECO:0000313" key="1">
    <source>
        <dbReference type="EMBL" id="KIM76354.1"/>
    </source>
</evidence>
<accession>A0A0C3F8T5</accession>
<reference evidence="1 2" key="1">
    <citation type="submission" date="2014-04" db="EMBL/GenBank/DDBJ databases">
        <authorList>
            <consortium name="DOE Joint Genome Institute"/>
            <person name="Kuo A."/>
            <person name="Tarkka M."/>
            <person name="Buscot F."/>
            <person name="Kohler A."/>
            <person name="Nagy L.G."/>
            <person name="Floudas D."/>
            <person name="Copeland A."/>
            <person name="Barry K.W."/>
            <person name="Cichocki N."/>
            <person name="Veneault-Fourrey C."/>
            <person name="LaButti K."/>
            <person name="Lindquist E.A."/>
            <person name="Lipzen A."/>
            <person name="Lundell T."/>
            <person name="Morin E."/>
            <person name="Murat C."/>
            <person name="Sun H."/>
            <person name="Tunlid A."/>
            <person name="Henrissat B."/>
            <person name="Grigoriev I.V."/>
            <person name="Hibbett D.S."/>
            <person name="Martin F."/>
            <person name="Nordberg H.P."/>
            <person name="Cantor M.N."/>
            <person name="Hua S.X."/>
        </authorList>
    </citation>
    <scope>NUCLEOTIDE SEQUENCE [LARGE SCALE GENOMIC DNA]</scope>
    <source>
        <strain evidence="1 2">F 1598</strain>
    </source>
</reference>
<name>A0A0C3F8T5_PILCF</name>
<sequence length="166" mass="19180">MRALRELSTEKYRRDVISGNVADYITEEYTKARNSLGEVSDESYWFQYSLRTTPSWDILSGVIGDLPMIYMAANAILQPSKFSVSSMAILQQTSSSLRWTFDKILHGSKNISRHLELTKSIYNTLKVDNQIRDGSRPYPQEDRKNDGMSIDVRYALRFQTLMCVYL</sequence>
<keyword evidence="2" id="KW-1185">Reference proteome</keyword>
<gene>
    <name evidence="1" type="ORF">PILCRDRAFT_77823</name>
</gene>